<protein>
    <submittedName>
        <fullName evidence="2">Rhodanese-like domain-containing protein</fullName>
    </submittedName>
</protein>
<dbReference type="CDD" id="cd00158">
    <property type="entry name" value="RHOD"/>
    <property type="match status" value="1"/>
</dbReference>
<dbReference type="SUPFAM" id="SSF52821">
    <property type="entry name" value="Rhodanese/Cell cycle control phosphatase"/>
    <property type="match status" value="1"/>
</dbReference>
<dbReference type="InterPro" id="IPR001763">
    <property type="entry name" value="Rhodanese-like_dom"/>
</dbReference>
<dbReference type="Proteomes" id="UP000323426">
    <property type="component" value="Unassembled WGS sequence"/>
</dbReference>
<dbReference type="Pfam" id="PF00581">
    <property type="entry name" value="Rhodanese"/>
    <property type="match status" value="1"/>
</dbReference>
<proteinExistence type="predicted"/>
<dbReference type="PANTHER" id="PTHR43031">
    <property type="entry name" value="FAD-DEPENDENT OXIDOREDUCTASE"/>
    <property type="match status" value="1"/>
</dbReference>
<dbReference type="AlphaFoldDB" id="A0A5M6D166"/>
<dbReference type="PANTHER" id="PTHR43031:SF1">
    <property type="entry name" value="PYRIDINE NUCLEOTIDE-DISULPHIDE OXIDOREDUCTASE"/>
    <property type="match status" value="1"/>
</dbReference>
<dbReference type="RefSeq" id="WP_150091869.1">
    <property type="nucleotide sequence ID" value="NZ_VWSF01000023.1"/>
</dbReference>
<dbReference type="InterPro" id="IPR050229">
    <property type="entry name" value="GlpE_sulfurtransferase"/>
</dbReference>
<dbReference type="PROSITE" id="PS50206">
    <property type="entry name" value="RHODANESE_3"/>
    <property type="match status" value="1"/>
</dbReference>
<dbReference type="EMBL" id="VWSF01000023">
    <property type="protein sequence ID" value="KAA5541214.1"/>
    <property type="molecule type" value="Genomic_DNA"/>
</dbReference>
<dbReference type="SMART" id="SM00450">
    <property type="entry name" value="RHOD"/>
    <property type="match status" value="1"/>
</dbReference>
<reference evidence="2 3" key="1">
    <citation type="submission" date="2019-09" db="EMBL/GenBank/DDBJ databases">
        <title>Genome sequence and assembly of Adhaeribacter sp.</title>
        <authorList>
            <person name="Chhetri G."/>
        </authorList>
    </citation>
    <scope>NUCLEOTIDE SEQUENCE [LARGE SCALE GENOMIC DNA]</scope>
    <source>
        <strain evidence="2 3">DK36</strain>
    </source>
</reference>
<feature type="domain" description="Rhodanese" evidence="1">
    <location>
        <begin position="53"/>
        <end position="143"/>
    </location>
</feature>
<name>A0A5M6D166_9BACT</name>
<dbReference type="Gene3D" id="3.40.250.10">
    <property type="entry name" value="Rhodanese-like domain"/>
    <property type="match status" value="1"/>
</dbReference>
<evidence type="ECO:0000259" key="1">
    <source>
        <dbReference type="PROSITE" id="PS50206"/>
    </source>
</evidence>
<evidence type="ECO:0000313" key="2">
    <source>
        <dbReference type="EMBL" id="KAA5541214.1"/>
    </source>
</evidence>
<accession>A0A5M6D166</accession>
<keyword evidence="3" id="KW-1185">Reference proteome</keyword>
<organism evidence="2 3">
    <name type="scientific">Adhaeribacter rhizoryzae</name>
    <dbReference type="NCBI Taxonomy" id="2607907"/>
    <lineage>
        <taxon>Bacteria</taxon>
        <taxon>Pseudomonadati</taxon>
        <taxon>Bacteroidota</taxon>
        <taxon>Cytophagia</taxon>
        <taxon>Cytophagales</taxon>
        <taxon>Hymenobacteraceae</taxon>
        <taxon>Adhaeribacter</taxon>
    </lineage>
</organism>
<gene>
    <name evidence="2" type="ORF">F0145_21530</name>
</gene>
<sequence>MKAVYLISFLLPTLTSFNPKPIVFATVTANIMQQPAASLKTVDSKGAKAALTKQPNLVLLDVRTPQEYAGGHLKNAHNLNYNAPDFADKLAKFDKTKPYLVYCAVGGRSSKAAQLMQQMGFKQVINVSEGYASLKNAGMVVVE</sequence>
<dbReference type="InterPro" id="IPR036873">
    <property type="entry name" value="Rhodanese-like_dom_sf"/>
</dbReference>
<comment type="caution">
    <text evidence="2">The sequence shown here is derived from an EMBL/GenBank/DDBJ whole genome shotgun (WGS) entry which is preliminary data.</text>
</comment>
<evidence type="ECO:0000313" key="3">
    <source>
        <dbReference type="Proteomes" id="UP000323426"/>
    </source>
</evidence>